<gene>
    <name evidence="6" type="ORF">BMG03_06620</name>
</gene>
<dbReference type="PANTHER" id="PTHR35371:SF1">
    <property type="entry name" value="BLR7753 PROTEIN"/>
    <property type="match status" value="1"/>
</dbReference>
<evidence type="ECO:0000256" key="5">
    <source>
        <dbReference type="SAM" id="Phobius"/>
    </source>
</evidence>
<reference evidence="6 7" key="1">
    <citation type="submission" date="2017-01" db="EMBL/GenBank/DDBJ databases">
        <title>The complete genome sequence of a sulfur-oxidizing marine bacterium Thioclava sp. 25B10_4T.</title>
        <authorList>
            <person name="Liu Y."/>
            <person name="Lai Q."/>
            <person name="Shao Z."/>
        </authorList>
    </citation>
    <scope>NUCLEOTIDE SEQUENCE [LARGE SCALE GENOMIC DNA]</scope>
    <source>
        <strain evidence="6 7">25B10_4</strain>
    </source>
</reference>
<evidence type="ECO:0000256" key="1">
    <source>
        <dbReference type="ARBA" id="ARBA00004370"/>
    </source>
</evidence>
<dbReference type="InterPro" id="IPR023352">
    <property type="entry name" value="MAPEG-like_dom_sf"/>
</dbReference>
<evidence type="ECO:0000313" key="7">
    <source>
        <dbReference type="Proteomes" id="UP000185622"/>
    </source>
</evidence>
<comment type="subcellular location">
    <subcellularLocation>
        <location evidence="1">Membrane</location>
    </subcellularLocation>
</comment>
<dbReference type="Proteomes" id="UP000185622">
    <property type="component" value="Chromosome"/>
</dbReference>
<dbReference type="SUPFAM" id="SSF161084">
    <property type="entry name" value="MAPEG domain-like"/>
    <property type="match status" value="1"/>
</dbReference>
<keyword evidence="3 5" id="KW-1133">Transmembrane helix</keyword>
<evidence type="ECO:0000256" key="4">
    <source>
        <dbReference type="ARBA" id="ARBA00023136"/>
    </source>
</evidence>
<evidence type="ECO:0000313" key="6">
    <source>
        <dbReference type="EMBL" id="AQS47507.1"/>
    </source>
</evidence>
<keyword evidence="4 5" id="KW-0472">Membrane</keyword>
<sequence length="130" mass="14170">MTPELTVLILAILLHLGLMVAYSVKANTELGTKYPVSPRDKTPPPISTLLGRLQRAMNNSFEGLILFAPVALVIGLTGQSSAATVAFAWIFLIARLLYIPSYLLGWVPWRSLIWGFSFFAILALAIAALI</sequence>
<dbReference type="InterPro" id="IPR001129">
    <property type="entry name" value="Membr-assoc_MAPEG"/>
</dbReference>
<feature type="transmembrane region" description="Helical" evidence="5">
    <location>
        <begin position="111"/>
        <end position="129"/>
    </location>
</feature>
<evidence type="ECO:0000256" key="2">
    <source>
        <dbReference type="ARBA" id="ARBA00022692"/>
    </source>
</evidence>
<evidence type="ECO:0000256" key="3">
    <source>
        <dbReference type="ARBA" id="ARBA00022989"/>
    </source>
</evidence>
<keyword evidence="7" id="KW-1185">Reference proteome</keyword>
<feature type="transmembrane region" description="Helical" evidence="5">
    <location>
        <begin position="85"/>
        <end position="105"/>
    </location>
</feature>
<dbReference type="Pfam" id="PF01124">
    <property type="entry name" value="MAPEG"/>
    <property type="match status" value="1"/>
</dbReference>
<keyword evidence="2 5" id="KW-0812">Transmembrane</keyword>
<dbReference type="PANTHER" id="PTHR35371">
    <property type="entry name" value="INNER MEMBRANE PROTEIN"/>
    <property type="match status" value="1"/>
</dbReference>
<feature type="transmembrane region" description="Helical" evidence="5">
    <location>
        <begin position="60"/>
        <end position="78"/>
    </location>
</feature>
<proteinExistence type="predicted"/>
<organism evidence="6 7">
    <name type="scientific">Thioclava nitratireducens</name>
    <dbReference type="NCBI Taxonomy" id="1915078"/>
    <lineage>
        <taxon>Bacteria</taxon>
        <taxon>Pseudomonadati</taxon>
        <taxon>Pseudomonadota</taxon>
        <taxon>Alphaproteobacteria</taxon>
        <taxon>Rhodobacterales</taxon>
        <taxon>Paracoccaceae</taxon>
        <taxon>Thioclava</taxon>
    </lineage>
</organism>
<dbReference type="EMBL" id="CP019437">
    <property type="protein sequence ID" value="AQS47507.1"/>
    <property type="molecule type" value="Genomic_DNA"/>
</dbReference>
<protein>
    <recommendedName>
        <fullName evidence="8">MAPEG family protein</fullName>
    </recommendedName>
</protein>
<dbReference type="RefSeq" id="WP_075776196.1">
    <property type="nucleotide sequence ID" value="NZ_CP019437.1"/>
</dbReference>
<name>A0ABN4X8T5_9RHOB</name>
<accession>A0ABN4X8T5</accession>
<dbReference type="Gene3D" id="1.20.120.550">
    <property type="entry name" value="Membrane associated eicosanoid/glutathione metabolism-like domain"/>
    <property type="match status" value="1"/>
</dbReference>
<evidence type="ECO:0008006" key="8">
    <source>
        <dbReference type="Google" id="ProtNLM"/>
    </source>
</evidence>